<evidence type="ECO:0000313" key="2">
    <source>
        <dbReference type="Proteomes" id="UP001060215"/>
    </source>
</evidence>
<organism evidence="1 2">
    <name type="scientific">Camellia lanceoleosa</name>
    <dbReference type="NCBI Taxonomy" id="1840588"/>
    <lineage>
        <taxon>Eukaryota</taxon>
        <taxon>Viridiplantae</taxon>
        <taxon>Streptophyta</taxon>
        <taxon>Embryophyta</taxon>
        <taxon>Tracheophyta</taxon>
        <taxon>Spermatophyta</taxon>
        <taxon>Magnoliopsida</taxon>
        <taxon>eudicotyledons</taxon>
        <taxon>Gunneridae</taxon>
        <taxon>Pentapetalae</taxon>
        <taxon>asterids</taxon>
        <taxon>Ericales</taxon>
        <taxon>Theaceae</taxon>
        <taxon>Camellia</taxon>
    </lineage>
</organism>
<dbReference type="Proteomes" id="UP001060215">
    <property type="component" value="Chromosome 3"/>
</dbReference>
<dbReference type="EMBL" id="CM045760">
    <property type="protein sequence ID" value="KAI8025167.1"/>
    <property type="molecule type" value="Genomic_DNA"/>
</dbReference>
<reference evidence="1 2" key="1">
    <citation type="journal article" date="2022" name="Plant J.">
        <title>Chromosome-level genome of Camellia lanceoleosa provides a valuable resource for understanding genome evolution and self-incompatibility.</title>
        <authorList>
            <person name="Gong W."/>
            <person name="Xiao S."/>
            <person name="Wang L."/>
            <person name="Liao Z."/>
            <person name="Chang Y."/>
            <person name="Mo W."/>
            <person name="Hu G."/>
            <person name="Li W."/>
            <person name="Zhao G."/>
            <person name="Zhu H."/>
            <person name="Hu X."/>
            <person name="Ji K."/>
            <person name="Xiang X."/>
            <person name="Song Q."/>
            <person name="Yuan D."/>
            <person name="Jin S."/>
            <person name="Zhang L."/>
        </authorList>
    </citation>
    <scope>NUCLEOTIDE SEQUENCE [LARGE SCALE GENOMIC DNA]</scope>
    <source>
        <strain evidence="1">SQ_2022a</strain>
    </source>
</reference>
<sequence length="87" mass="9701">MSLNLLEQSFKAFVNHTKYFSDPRADHKWDLVGDGLTALLGLNQGVNDGHEVKQREYEMDRQSRLAGPSVAGPRDQKRSASKGKVAM</sequence>
<protein>
    <submittedName>
        <fullName evidence="1">Uncharacterized protein</fullName>
    </submittedName>
</protein>
<proteinExistence type="predicted"/>
<name>A0ACC0IJU9_9ERIC</name>
<accession>A0ACC0IJU9</accession>
<keyword evidence="2" id="KW-1185">Reference proteome</keyword>
<evidence type="ECO:0000313" key="1">
    <source>
        <dbReference type="EMBL" id="KAI8025167.1"/>
    </source>
</evidence>
<gene>
    <name evidence="1" type="ORF">LOK49_LG02G00861</name>
</gene>
<comment type="caution">
    <text evidence="1">The sequence shown here is derived from an EMBL/GenBank/DDBJ whole genome shotgun (WGS) entry which is preliminary data.</text>
</comment>